<dbReference type="GO" id="GO:0009401">
    <property type="term" value="P:phosphoenolpyruvate-dependent sugar phosphotransferase system"/>
    <property type="evidence" value="ECO:0007669"/>
    <property type="project" value="UniProtKB-KW"/>
</dbReference>
<evidence type="ECO:0000256" key="2">
    <source>
        <dbReference type="ARBA" id="ARBA00004651"/>
    </source>
</evidence>
<dbReference type="PANTHER" id="PTHR30181">
    <property type="entry name" value="MANNITOL PERMEASE IIC COMPONENT"/>
    <property type="match status" value="1"/>
</dbReference>
<sequence>MTQYTPRPTGDGARARIHRFGAKLSGMVMPNIGAFIAWGLVTALFIPDGWIPNKDIAELVGPMITYLLPLLIGFTGGKLVHGHRGGVVGAIATMGVIVGTEVPMFLGAMIMGPLGGWIIKKFDESIEGKVKPGFEMLIDNFSSGIVGGALAIVGLKGAGPIVEKLTEWLGDGVDTLVDNNILPLASIIIEPAKILFLNNAINHGVLTPIGAAEAAEKGKSVLFMLESNPGPGLGILLAYWFFGPRSLRASAPAAIIIQFFGGIHEIYFPYVLMKPKLILAAILGGAAGIATMQITNAGLVASPSPGSIFAYLAQTPKGFGNYAGMLLGVTIAAAVSFIVSALLLGFGRGSDDADTEDTDALQEA</sequence>
<accession>A0A5F2ETU8</accession>
<keyword evidence="10" id="KW-1133">Transmembrane helix</keyword>
<keyword evidence="3" id="KW-0813">Transport</keyword>
<gene>
    <name evidence="12" type="ORF">C3E78_05500</name>
</gene>
<proteinExistence type="predicted"/>
<keyword evidence="4" id="KW-1003">Cell membrane</keyword>
<keyword evidence="8" id="KW-0598">Phosphotransferase system</keyword>
<keyword evidence="7" id="KW-0808">Transferase</keyword>
<evidence type="ECO:0000256" key="11">
    <source>
        <dbReference type="ARBA" id="ARBA00023136"/>
    </source>
</evidence>
<evidence type="ECO:0000256" key="6">
    <source>
        <dbReference type="ARBA" id="ARBA00022597"/>
    </source>
</evidence>
<comment type="function">
    <text evidence="1">The phosphoenolpyruvate-dependent sugar phosphotransferase system (sugar PTS), a major carbohydrate active transport system, catalyzes the phosphorylation of incoming sugar substrates concomitantly with their translocation across the cell membrane. The enzyme II CmtAB PTS system is involved in D-mannitol transport.</text>
</comment>
<dbReference type="InterPro" id="IPR013014">
    <property type="entry name" value="PTS_EIIC_2"/>
</dbReference>
<dbReference type="GO" id="GO:0090563">
    <property type="term" value="F:protein-phosphocysteine-sugar phosphotransferase activity"/>
    <property type="evidence" value="ECO:0007669"/>
    <property type="project" value="TreeGrafter"/>
</dbReference>
<dbReference type="RefSeq" id="WP_108577354.1">
    <property type="nucleotide sequence ID" value="NZ_CP026952.1"/>
</dbReference>
<dbReference type="InterPro" id="IPR003352">
    <property type="entry name" value="PTS_EIIC"/>
</dbReference>
<reference evidence="13" key="1">
    <citation type="submission" date="2018-01" db="EMBL/GenBank/DDBJ databases">
        <authorList>
            <person name="Li J."/>
        </authorList>
    </citation>
    <scope>NUCLEOTIDE SEQUENCE [LARGE SCALE GENOMIC DNA]</scope>
    <source>
        <strain evidence="13">592</strain>
    </source>
</reference>
<dbReference type="GO" id="GO:0005886">
    <property type="term" value="C:plasma membrane"/>
    <property type="evidence" value="ECO:0007669"/>
    <property type="project" value="UniProtKB-SubCell"/>
</dbReference>
<dbReference type="InterPro" id="IPR050893">
    <property type="entry name" value="Sugar_PTS"/>
</dbReference>
<protein>
    <submittedName>
        <fullName evidence="12">PTS mannose transporter subunit IIA</fullName>
    </submittedName>
</protein>
<name>A0A2S0WK34_9ACTN</name>
<evidence type="ECO:0000313" key="13">
    <source>
        <dbReference type="Proteomes" id="UP000244384"/>
    </source>
</evidence>
<evidence type="ECO:0000313" key="12">
    <source>
        <dbReference type="EMBL" id="AWB91708.1"/>
    </source>
</evidence>
<dbReference type="PROSITE" id="PS51104">
    <property type="entry name" value="PTS_EIIC_TYPE_2"/>
    <property type="match status" value="1"/>
</dbReference>
<dbReference type="Proteomes" id="UP000244384">
    <property type="component" value="Chromosome"/>
</dbReference>
<comment type="subcellular location">
    <subcellularLocation>
        <location evidence="2">Cell membrane</location>
        <topology evidence="2">Multi-pass membrane protein</topology>
    </subcellularLocation>
</comment>
<evidence type="ECO:0000256" key="10">
    <source>
        <dbReference type="ARBA" id="ARBA00022989"/>
    </source>
</evidence>
<keyword evidence="11" id="KW-0472">Membrane</keyword>
<dbReference type="NCBIfam" id="TIGR00851">
    <property type="entry name" value="mtlA"/>
    <property type="match status" value="1"/>
</dbReference>
<evidence type="ECO:0000256" key="4">
    <source>
        <dbReference type="ARBA" id="ARBA00022475"/>
    </source>
</evidence>
<dbReference type="KEGG" id="aez:C3E78_05500"/>
<evidence type="ECO:0000256" key="7">
    <source>
        <dbReference type="ARBA" id="ARBA00022679"/>
    </source>
</evidence>
<evidence type="ECO:0000256" key="8">
    <source>
        <dbReference type="ARBA" id="ARBA00022683"/>
    </source>
</evidence>
<organism evidence="12 13">
    <name type="scientific">Aeromicrobium chenweiae</name>
    <dbReference type="NCBI Taxonomy" id="2079793"/>
    <lineage>
        <taxon>Bacteria</taxon>
        <taxon>Bacillati</taxon>
        <taxon>Actinomycetota</taxon>
        <taxon>Actinomycetes</taxon>
        <taxon>Propionibacteriales</taxon>
        <taxon>Nocardioidaceae</taxon>
        <taxon>Aeromicrobium</taxon>
    </lineage>
</organism>
<evidence type="ECO:0000256" key="9">
    <source>
        <dbReference type="ARBA" id="ARBA00022692"/>
    </source>
</evidence>
<dbReference type="OrthoDB" id="9814222at2"/>
<keyword evidence="13" id="KW-1185">Reference proteome</keyword>
<dbReference type="PANTHER" id="PTHR30181:SF2">
    <property type="entry name" value="PTS SYSTEM MANNITOL-SPECIFIC EIICBA COMPONENT"/>
    <property type="match status" value="1"/>
</dbReference>
<keyword evidence="5" id="KW-0597">Phosphoprotein</keyword>
<accession>A0A2S0WK34</accession>
<dbReference type="GO" id="GO:0008982">
    <property type="term" value="F:protein-N(PI)-phosphohistidine-sugar phosphotransferase activity"/>
    <property type="evidence" value="ECO:0007669"/>
    <property type="project" value="InterPro"/>
</dbReference>
<keyword evidence="9" id="KW-0812">Transmembrane</keyword>
<evidence type="ECO:0000256" key="1">
    <source>
        <dbReference type="ARBA" id="ARBA00002434"/>
    </source>
</evidence>
<dbReference type="AlphaFoldDB" id="A0A2S0WK34"/>
<evidence type="ECO:0000256" key="5">
    <source>
        <dbReference type="ARBA" id="ARBA00022553"/>
    </source>
</evidence>
<dbReference type="EMBL" id="CP026952">
    <property type="protein sequence ID" value="AWB91708.1"/>
    <property type="molecule type" value="Genomic_DNA"/>
</dbReference>
<keyword evidence="6" id="KW-0762">Sugar transport</keyword>
<dbReference type="Pfam" id="PF02378">
    <property type="entry name" value="PTS_EIIC"/>
    <property type="match status" value="1"/>
</dbReference>
<evidence type="ECO:0000256" key="3">
    <source>
        <dbReference type="ARBA" id="ARBA00022448"/>
    </source>
</evidence>
<dbReference type="InterPro" id="IPR004718">
    <property type="entry name" value="PTS_IIC_mtl"/>
</dbReference>